<dbReference type="SUPFAM" id="SSF56747">
    <property type="entry name" value="Prim-pol domain"/>
    <property type="match status" value="1"/>
</dbReference>
<reference evidence="2 3" key="1">
    <citation type="submission" date="2016-12" db="EMBL/GenBank/DDBJ databases">
        <title>The draft genome sequence of Actinophytocola sp. 11-183.</title>
        <authorList>
            <person name="Wang W."/>
            <person name="Yuan L."/>
        </authorList>
    </citation>
    <scope>NUCLEOTIDE SEQUENCE [LARGE SCALE GENOMIC DNA]</scope>
    <source>
        <strain evidence="2 3">11-183</strain>
    </source>
</reference>
<evidence type="ECO:0000313" key="2">
    <source>
        <dbReference type="EMBL" id="OLF15870.1"/>
    </source>
</evidence>
<dbReference type="InterPro" id="IPR015330">
    <property type="entry name" value="DNA_primase/pol_bifunc_N"/>
</dbReference>
<dbReference type="CDD" id="cd04859">
    <property type="entry name" value="Prim_Pol"/>
    <property type="match status" value="1"/>
</dbReference>
<comment type="caution">
    <text evidence="2">The sequence shown here is derived from an EMBL/GenBank/DDBJ whole genome shotgun (WGS) entry which is preliminary data.</text>
</comment>
<evidence type="ECO:0000259" key="1">
    <source>
        <dbReference type="SMART" id="SM00943"/>
    </source>
</evidence>
<dbReference type="RefSeq" id="WP_075127113.1">
    <property type="nucleotide sequence ID" value="NZ_MSIE01000035.1"/>
</dbReference>
<dbReference type="AlphaFoldDB" id="A0A1Q8CNG2"/>
<evidence type="ECO:0000313" key="3">
    <source>
        <dbReference type="Proteomes" id="UP000185596"/>
    </source>
</evidence>
<accession>A0A1Q8CNG2</accession>
<name>A0A1Q8CNG2_9PSEU</name>
<feature type="domain" description="DNA primase/polymerase bifunctional N-terminal" evidence="1">
    <location>
        <begin position="8"/>
        <end position="195"/>
    </location>
</feature>
<sequence>MTKFLDAALAHAERGWHVFPLRPGTKRPALHSTKHCPMTDSCKAGHRGWEQRATTDPDRIRAAWTAGPFNIGIATGPSGLVVIDLDIAKPGDRRPAEWDLPGVHDGQDVLAVLADRAGESFPVDTFTAITPSGGVHLFYVAPDGVALRNTAGTRLGWKVDTRAHGGYVVAPGSLVDAMPYEIVVDRDPAPLPGWLLGLLRPAPLPPPPDKPVTLLSGRRSRYLDAAIRMECERVHQAPDGQRNACLYVAAFALGQLVAGGALIADEHERVLLTAAGRHIAVGAYTEREARATIASGLAKGANRPRQVA</sequence>
<organism evidence="2 3">
    <name type="scientific">Actinophytocola xanthii</name>
    <dbReference type="NCBI Taxonomy" id="1912961"/>
    <lineage>
        <taxon>Bacteria</taxon>
        <taxon>Bacillati</taxon>
        <taxon>Actinomycetota</taxon>
        <taxon>Actinomycetes</taxon>
        <taxon>Pseudonocardiales</taxon>
        <taxon>Pseudonocardiaceae</taxon>
    </lineage>
</organism>
<gene>
    <name evidence="2" type="ORF">BU204_19325</name>
</gene>
<protein>
    <submittedName>
        <fullName evidence="2">DNA primase</fullName>
    </submittedName>
</protein>
<proteinExistence type="predicted"/>
<dbReference type="Proteomes" id="UP000185596">
    <property type="component" value="Unassembled WGS sequence"/>
</dbReference>
<dbReference type="STRING" id="1912961.BU204_19325"/>
<keyword evidence="3" id="KW-1185">Reference proteome</keyword>
<dbReference type="Pfam" id="PF09250">
    <property type="entry name" value="Prim-Pol"/>
    <property type="match status" value="1"/>
</dbReference>
<dbReference type="OrthoDB" id="3218228at2"/>
<dbReference type="SMART" id="SM00943">
    <property type="entry name" value="Prim-Pol"/>
    <property type="match status" value="1"/>
</dbReference>
<dbReference type="EMBL" id="MSIE01000035">
    <property type="protein sequence ID" value="OLF15870.1"/>
    <property type="molecule type" value="Genomic_DNA"/>
</dbReference>